<dbReference type="RefSeq" id="WP_066799387.1">
    <property type="nucleotide sequence ID" value="NZ_CP014206.1"/>
</dbReference>
<accession>A0A140D9I4</accession>
<dbReference type="InterPro" id="IPR029039">
    <property type="entry name" value="Flavoprotein-like_sf"/>
</dbReference>
<dbReference type="Proteomes" id="UP000055611">
    <property type="component" value="Chromosome"/>
</dbReference>
<dbReference type="OrthoDB" id="6398207at2"/>
<name>A0A140D9I4_9BACT</name>
<reference evidence="4 6" key="1">
    <citation type="journal article" date="2016" name="Front. Microbiol.">
        <title>Genome Sequence of the Piezophilic, Mesophilic Sulfate-Reducing Bacterium Desulfovibrio indicus J2T.</title>
        <authorList>
            <person name="Cao J."/>
            <person name="Maignien L."/>
            <person name="Shao Z."/>
            <person name="Alain K."/>
            <person name="Jebbar M."/>
        </authorList>
    </citation>
    <scope>NUCLEOTIDE SEQUENCE [LARGE SCALE GENOMIC DNA]</scope>
    <source>
        <strain evidence="4 6">J2</strain>
    </source>
</reference>
<evidence type="ECO:0000256" key="2">
    <source>
        <dbReference type="ARBA" id="ARBA00022643"/>
    </source>
</evidence>
<evidence type="ECO:0000313" key="5">
    <source>
        <dbReference type="EMBL" id="TDT87471.1"/>
    </source>
</evidence>
<evidence type="ECO:0000313" key="4">
    <source>
        <dbReference type="EMBL" id="AMK09851.1"/>
    </source>
</evidence>
<evidence type="ECO:0000313" key="7">
    <source>
        <dbReference type="Proteomes" id="UP000295506"/>
    </source>
</evidence>
<sequence>MKVMAFNGSPRKNWNTATLLEHALEGAREAGAEVELVHLYPLDFKGCASCFACKRIGREEIGVCALKDELRPVLERVRAADALLLGTPVYYGCESACTRAFIERLQFPYLNYADYSKPHFPRKIATGLVYTMNVPEGLLERLGYPASFERTRANLARHFGSCELLLATNTSQYDDYDKYEAGFDKQDKARHRETQFPEDCRRARELGARLAQGYRP</sequence>
<dbReference type="PANTHER" id="PTHR43278:SF2">
    <property type="entry name" value="IRON-SULFUR FLAVOPROTEIN"/>
    <property type="match status" value="1"/>
</dbReference>
<evidence type="ECO:0000259" key="3">
    <source>
        <dbReference type="Pfam" id="PF03358"/>
    </source>
</evidence>
<feature type="domain" description="NADPH-dependent FMN reductase-like" evidence="3">
    <location>
        <begin position="1"/>
        <end position="131"/>
    </location>
</feature>
<protein>
    <submittedName>
        <fullName evidence="4 5">Flavodoxin</fullName>
    </submittedName>
</protein>
<proteinExistence type="predicted"/>
<dbReference type="KEGG" id="dej:AWY79_01365"/>
<organism evidence="5 7">
    <name type="scientific">Pseudodesulfovibrio indicus</name>
    <dbReference type="NCBI Taxonomy" id="1716143"/>
    <lineage>
        <taxon>Bacteria</taxon>
        <taxon>Pseudomonadati</taxon>
        <taxon>Thermodesulfobacteriota</taxon>
        <taxon>Desulfovibrionia</taxon>
        <taxon>Desulfovibrionales</taxon>
        <taxon>Desulfovibrionaceae</taxon>
    </lineage>
</organism>
<dbReference type="PANTHER" id="PTHR43278">
    <property type="entry name" value="NAD(P)H-DEPENDENT FMN-CONTAINING OXIDOREDUCTASE YWQN-RELATED"/>
    <property type="match status" value="1"/>
</dbReference>
<dbReference type="InterPro" id="IPR051796">
    <property type="entry name" value="ISF_SsuE-like"/>
</dbReference>
<dbReference type="Proteomes" id="UP000295506">
    <property type="component" value="Unassembled WGS sequence"/>
</dbReference>
<gene>
    <name evidence="4" type="ORF">AWY79_01365</name>
    <name evidence="5" type="ORF">EDC59_108137</name>
</gene>
<keyword evidence="1" id="KW-0285">Flavoprotein</keyword>
<dbReference type="EMBL" id="CP014206">
    <property type="protein sequence ID" value="AMK09851.1"/>
    <property type="molecule type" value="Genomic_DNA"/>
</dbReference>
<evidence type="ECO:0000256" key="1">
    <source>
        <dbReference type="ARBA" id="ARBA00022630"/>
    </source>
</evidence>
<dbReference type="SUPFAM" id="SSF52218">
    <property type="entry name" value="Flavoproteins"/>
    <property type="match status" value="1"/>
</dbReference>
<dbReference type="EMBL" id="SOBK01000008">
    <property type="protein sequence ID" value="TDT87471.1"/>
    <property type="molecule type" value="Genomic_DNA"/>
</dbReference>
<evidence type="ECO:0000313" key="6">
    <source>
        <dbReference type="Proteomes" id="UP000055611"/>
    </source>
</evidence>
<dbReference type="Pfam" id="PF03358">
    <property type="entry name" value="FMN_red"/>
    <property type="match status" value="1"/>
</dbReference>
<dbReference type="Gene3D" id="3.40.50.360">
    <property type="match status" value="1"/>
</dbReference>
<reference evidence="5 7" key="2">
    <citation type="submission" date="2019-03" db="EMBL/GenBank/DDBJ databases">
        <title>Genomic Encyclopedia of Type Strains, Phase IV (KMG-IV): sequencing the most valuable type-strain genomes for metagenomic binning, comparative biology and taxonomic classification.</title>
        <authorList>
            <person name="Goeker M."/>
        </authorList>
    </citation>
    <scope>NUCLEOTIDE SEQUENCE [LARGE SCALE GENOMIC DNA]</scope>
    <source>
        <strain evidence="5 7">DSM 101483</strain>
    </source>
</reference>
<dbReference type="InterPro" id="IPR005025">
    <property type="entry name" value="FMN_Rdtase-like_dom"/>
</dbReference>
<keyword evidence="6" id="KW-1185">Reference proteome</keyword>
<keyword evidence="2" id="KW-0288">FMN</keyword>
<dbReference type="AlphaFoldDB" id="A0A140D9I4"/>
<dbReference type="GO" id="GO:0016491">
    <property type="term" value="F:oxidoreductase activity"/>
    <property type="evidence" value="ECO:0007669"/>
    <property type="project" value="InterPro"/>
</dbReference>